<name>A0ABR3UBX3_9PLEO</name>
<dbReference type="InterPro" id="IPR050585">
    <property type="entry name" value="Xaa-Pro_dipeptidyl-ppase/CocE"/>
</dbReference>
<keyword evidence="1" id="KW-0378">Hydrolase</keyword>
<protein>
    <recommendedName>
        <fullName evidence="2">Xaa-Pro dipeptidyl-peptidase C-terminal domain-containing protein</fullName>
    </recommendedName>
</protein>
<organism evidence="3 4">
    <name type="scientific">Alternaria dauci</name>
    <dbReference type="NCBI Taxonomy" id="48095"/>
    <lineage>
        <taxon>Eukaryota</taxon>
        <taxon>Fungi</taxon>
        <taxon>Dikarya</taxon>
        <taxon>Ascomycota</taxon>
        <taxon>Pezizomycotina</taxon>
        <taxon>Dothideomycetes</taxon>
        <taxon>Pleosporomycetidae</taxon>
        <taxon>Pleosporales</taxon>
        <taxon>Pleosporineae</taxon>
        <taxon>Pleosporaceae</taxon>
        <taxon>Alternaria</taxon>
        <taxon>Alternaria sect. Porri</taxon>
    </lineage>
</organism>
<dbReference type="Gene3D" id="2.60.120.260">
    <property type="entry name" value="Galactose-binding domain-like"/>
    <property type="match status" value="1"/>
</dbReference>
<dbReference type="Pfam" id="PF08530">
    <property type="entry name" value="PepX_C"/>
    <property type="match status" value="1"/>
</dbReference>
<reference evidence="3 4" key="1">
    <citation type="submission" date="2024-09" db="EMBL/GenBank/DDBJ databases">
        <title>T2T genomes of carrot and Alternaria dauci and their utility for understanding host-pathogen interaction during carrot leaf blight disease.</title>
        <authorList>
            <person name="Liu W."/>
            <person name="Xu S."/>
            <person name="Ou C."/>
            <person name="Liu X."/>
            <person name="Zhuang F."/>
            <person name="Deng X.W."/>
        </authorList>
    </citation>
    <scope>NUCLEOTIDE SEQUENCE [LARGE SCALE GENOMIC DNA]</scope>
    <source>
        <strain evidence="3 4">A2016</strain>
    </source>
</reference>
<dbReference type="SUPFAM" id="SSF53474">
    <property type="entry name" value="alpha/beta-Hydrolases"/>
    <property type="match status" value="1"/>
</dbReference>
<dbReference type="SUPFAM" id="SSF49785">
    <property type="entry name" value="Galactose-binding domain-like"/>
    <property type="match status" value="1"/>
</dbReference>
<dbReference type="Proteomes" id="UP001578633">
    <property type="component" value="Chromosome 7"/>
</dbReference>
<dbReference type="GeneID" id="96087568"/>
<feature type="domain" description="Xaa-Pro dipeptidyl-peptidase C-terminal" evidence="2">
    <location>
        <begin position="472"/>
        <end position="720"/>
    </location>
</feature>
<dbReference type="InterPro" id="IPR013736">
    <property type="entry name" value="Xaa-Pro_dipept_C"/>
</dbReference>
<keyword evidence="4" id="KW-1185">Reference proteome</keyword>
<comment type="caution">
    <text evidence="3">The sequence shown here is derived from an EMBL/GenBank/DDBJ whole genome shotgun (WGS) entry which is preliminary data.</text>
</comment>
<dbReference type="PANTHER" id="PTHR43056:SF10">
    <property type="entry name" value="COCE_NOND FAMILY, PUTATIVE (AFU_ORTHOLOGUE AFUA_7G00600)-RELATED"/>
    <property type="match status" value="1"/>
</dbReference>
<sequence>MLDLATGIFIGVKGLTYENGVAKSVTSTDSEFSYYEGEKVTFSIGSLVLGSCIGKPFITISDLAPIDTPVFHPRTVNRARLLFSLTPGQGFEHPAIIDQKILFVCALVSIRLPPTQVEDVVGSYVSGHHLDSDDLTTLDEPLAKVCSELHLRPKTVSLTRNHLRREAAGFKVLRDLVIPSPDGDHILADVYLPLQPGEKFPVLVSCTLYGRRVAWGGPDLQKDQKIACFEQAEDTWHSTPAGTDLPLPNLGPWSKFYTGQRGFENVATFNTFTYVPHGYAMVKIDPKGVSQTPGARWIPGQLTRDFHAAVEWSAEQAWSNGSVALVGSSYGANKQWGVAAMKPKGLKCFVPYATDIDPYREAAYTGGIPATRYLENWFARVRGVSSKWNDQSDMEKAMQANSEYNALWKMLETDPKHSMEIPCFLAASQIFMLHGRAAYEAWMVRRPENTHLQLVDCNYFSWPSREVAAKILQFLNHYLKGEHIFPPERVGIQMRLGYKAWSWRKERHWPVPGTQYTKWHLTNKGLSTIPPSAGSTETRFAYQTKAAPTRKSGVSFQSPRFMEDVDLAGHFTAVLSVSSTAPDADVVTLLWAVDEAGLVIPYGAHSLEPEPIAKGFLRVSHRKLDTERSTPWRPVHTHTKEDLALLQGVDDVAEIAIEMFPAACRVRKGWALRLDICPSEDQPDIPGYKSPAMRQFYGESYEGDASDGVHVGGDRKNYILCPVVPRSENYPNCAV</sequence>
<dbReference type="InterPro" id="IPR000383">
    <property type="entry name" value="Xaa-Pro-like_dom"/>
</dbReference>
<proteinExistence type="predicted"/>
<gene>
    <name evidence="3" type="ORF">ACET3X_007246</name>
</gene>
<dbReference type="SMART" id="SM00939">
    <property type="entry name" value="PepX_C"/>
    <property type="match status" value="1"/>
</dbReference>
<dbReference type="RefSeq" id="XP_069304409.1">
    <property type="nucleotide sequence ID" value="XM_069453620.1"/>
</dbReference>
<evidence type="ECO:0000259" key="2">
    <source>
        <dbReference type="SMART" id="SM00939"/>
    </source>
</evidence>
<evidence type="ECO:0000256" key="1">
    <source>
        <dbReference type="ARBA" id="ARBA00022801"/>
    </source>
</evidence>
<accession>A0ABR3UBX3</accession>
<dbReference type="InterPro" id="IPR008979">
    <property type="entry name" value="Galactose-bd-like_sf"/>
</dbReference>
<dbReference type="Gene3D" id="3.40.50.1820">
    <property type="entry name" value="alpha/beta hydrolase"/>
    <property type="match status" value="1"/>
</dbReference>
<dbReference type="Gene3D" id="1.10.3020.20">
    <property type="match status" value="1"/>
</dbReference>
<evidence type="ECO:0000313" key="4">
    <source>
        <dbReference type="Proteomes" id="UP001578633"/>
    </source>
</evidence>
<dbReference type="PANTHER" id="PTHR43056">
    <property type="entry name" value="PEPTIDASE S9 PROLYL OLIGOPEPTIDASE"/>
    <property type="match status" value="1"/>
</dbReference>
<dbReference type="InterPro" id="IPR005674">
    <property type="entry name" value="CocE/Ser_esterase"/>
</dbReference>
<evidence type="ECO:0000313" key="3">
    <source>
        <dbReference type="EMBL" id="KAL1793825.1"/>
    </source>
</evidence>
<dbReference type="NCBIfam" id="TIGR00976">
    <property type="entry name" value="CocE_NonD"/>
    <property type="match status" value="1"/>
</dbReference>
<dbReference type="EMBL" id="JBHGVX010000007">
    <property type="protein sequence ID" value="KAL1793825.1"/>
    <property type="molecule type" value="Genomic_DNA"/>
</dbReference>
<dbReference type="InterPro" id="IPR029058">
    <property type="entry name" value="AB_hydrolase_fold"/>
</dbReference>
<dbReference type="Pfam" id="PF02129">
    <property type="entry name" value="Peptidase_S15"/>
    <property type="match status" value="1"/>
</dbReference>